<feature type="region of interest" description="Disordered" evidence="1">
    <location>
        <begin position="493"/>
        <end position="533"/>
    </location>
</feature>
<feature type="compositionally biased region" description="Low complexity" evidence="1">
    <location>
        <begin position="494"/>
        <end position="517"/>
    </location>
</feature>
<feature type="compositionally biased region" description="Polar residues" evidence="1">
    <location>
        <begin position="227"/>
        <end position="240"/>
    </location>
</feature>
<feature type="compositionally biased region" description="Low complexity" evidence="1">
    <location>
        <begin position="244"/>
        <end position="325"/>
    </location>
</feature>
<protein>
    <submittedName>
        <fullName evidence="2">Uncharacterized protein</fullName>
    </submittedName>
</protein>
<evidence type="ECO:0000313" key="3">
    <source>
        <dbReference type="Proteomes" id="UP000799536"/>
    </source>
</evidence>
<feature type="compositionally biased region" description="Pro residues" evidence="1">
    <location>
        <begin position="381"/>
        <end position="400"/>
    </location>
</feature>
<feature type="region of interest" description="Disordered" evidence="1">
    <location>
        <begin position="1"/>
        <end position="74"/>
    </location>
</feature>
<dbReference type="EMBL" id="ML993851">
    <property type="protein sequence ID" value="KAF2205695.1"/>
    <property type="molecule type" value="Genomic_DNA"/>
</dbReference>
<feature type="region of interest" description="Disordered" evidence="1">
    <location>
        <begin position="87"/>
        <end position="474"/>
    </location>
</feature>
<evidence type="ECO:0000313" key="2">
    <source>
        <dbReference type="EMBL" id="KAF2205695.1"/>
    </source>
</evidence>
<feature type="compositionally biased region" description="Polar residues" evidence="1">
    <location>
        <begin position="159"/>
        <end position="175"/>
    </location>
</feature>
<feature type="compositionally biased region" description="Low complexity" evidence="1">
    <location>
        <begin position="176"/>
        <end position="221"/>
    </location>
</feature>
<comment type="caution">
    <text evidence="2">The sequence shown here is derived from an EMBL/GenBank/DDBJ whole genome shotgun (WGS) entry which is preliminary data.</text>
</comment>
<feature type="compositionally biased region" description="Polar residues" evidence="1">
    <location>
        <begin position="522"/>
        <end position="531"/>
    </location>
</feature>
<sequence length="752" mass="81476">MSQFPQAPPAGAYEPPNGGIGTPQPPASGYNQQPQGQYYQQSPSPHQNSAPAPYVPPQQPQKGGPTARLGNILDQAVTTGKPFLNKLGKTISSKVGGKHSAQPTPQHLESYQQYQGHQQQQQQHPQSPQYPAQANPQQPQQWHQNSYSAPQPSPYPGSNYATPASGHSGNSNYFVPQQQQQQQPQQQPQQLQPQQIQPQQIQPQHQQQLQSQNSPPTLQLQHGAVSGYNSQHGAQAQNMGQPHGQLSQVQLQGQGQLQQPQIQAQGQPQQQQFQPQGQQQIPSTQSQFQGQGLPQQAQFQGQGQQQPQQNQFHGVAQPQQNQFQGQPGGAIHSATPESAPTPPNVTGPVNQQQWVAPSPSAGGTPLPNQAPSPASSQHPQPFVPTPPPQSYGAAPPPPQYPHQQQHQQPHWTPTSPLSPTDQPGPPPVSPPMQHAAINHETKQSSGAAAAQASAQNETPSSAAPSPKAEPPSAPTEFIAELPAEVGNLNIVSTPQMQSSSNSPQPSSQPQYEAYQPPHLGPMQSNPGQPQGFSVPRRAVSMVGMPLADPWRIADPTTEQPTREFFIIADLLFDGLDRRCEPQNTGMLEASKILQSWKAQGMANEVAELFAHDSFRAFGSLWALEGVPHFMVPCQPGLTPLWTAKPAPESLKLLPELPAQSSPYPTYMPALNRSGWYKYLFLELLGEPESLEKILPLFCADTYRPNGAHHPNLTRRDRGEPSGLNARANQIRTGAIARVCQETAAVMQQTRSG</sequence>
<gene>
    <name evidence="2" type="ORF">GQ43DRAFT_467959</name>
</gene>
<proteinExistence type="predicted"/>
<feature type="compositionally biased region" description="Low complexity" evidence="1">
    <location>
        <begin position="28"/>
        <end position="49"/>
    </location>
</feature>
<dbReference type="OrthoDB" id="3941538at2759"/>
<reference evidence="2" key="1">
    <citation type="journal article" date="2020" name="Stud. Mycol.">
        <title>101 Dothideomycetes genomes: a test case for predicting lifestyles and emergence of pathogens.</title>
        <authorList>
            <person name="Haridas S."/>
            <person name="Albert R."/>
            <person name="Binder M."/>
            <person name="Bloem J."/>
            <person name="Labutti K."/>
            <person name="Salamov A."/>
            <person name="Andreopoulos B."/>
            <person name="Baker S."/>
            <person name="Barry K."/>
            <person name="Bills G."/>
            <person name="Bluhm B."/>
            <person name="Cannon C."/>
            <person name="Castanera R."/>
            <person name="Culley D."/>
            <person name="Daum C."/>
            <person name="Ezra D."/>
            <person name="Gonzalez J."/>
            <person name="Henrissat B."/>
            <person name="Kuo A."/>
            <person name="Liang C."/>
            <person name="Lipzen A."/>
            <person name="Lutzoni F."/>
            <person name="Magnuson J."/>
            <person name="Mondo S."/>
            <person name="Nolan M."/>
            <person name="Ohm R."/>
            <person name="Pangilinan J."/>
            <person name="Park H.-J."/>
            <person name="Ramirez L."/>
            <person name="Alfaro M."/>
            <person name="Sun H."/>
            <person name="Tritt A."/>
            <person name="Yoshinaga Y."/>
            <person name="Zwiers L.-H."/>
            <person name="Turgeon B."/>
            <person name="Goodwin S."/>
            <person name="Spatafora J."/>
            <person name="Crous P."/>
            <person name="Grigoriev I."/>
        </authorList>
    </citation>
    <scope>NUCLEOTIDE SEQUENCE</scope>
    <source>
        <strain evidence="2">ATCC 74209</strain>
    </source>
</reference>
<dbReference type="AlphaFoldDB" id="A0A9P4JV69"/>
<evidence type="ECO:0000256" key="1">
    <source>
        <dbReference type="SAM" id="MobiDB-lite"/>
    </source>
</evidence>
<dbReference type="Proteomes" id="UP000799536">
    <property type="component" value="Unassembled WGS sequence"/>
</dbReference>
<accession>A0A9P4JV69</accession>
<feature type="compositionally biased region" description="Low complexity" evidence="1">
    <location>
        <begin position="365"/>
        <end position="380"/>
    </location>
</feature>
<feature type="compositionally biased region" description="Low complexity" evidence="1">
    <location>
        <begin position="110"/>
        <end position="147"/>
    </location>
</feature>
<feature type="compositionally biased region" description="Low complexity" evidence="1">
    <location>
        <begin position="401"/>
        <end position="421"/>
    </location>
</feature>
<feature type="compositionally biased region" description="Low complexity" evidence="1">
    <location>
        <begin position="443"/>
        <end position="466"/>
    </location>
</feature>
<organism evidence="2 3">
    <name type="scientific">Delitschia confertaspora ATCC 74209</name>
    <dbReference type="NCBI Taxonomy" id="1513339"/>
    <lineage>
        <taxon>Eukaryota</taxon>
        <taxon>Fungi</taxon>
        <taxon>Dikarya</taxon>
        <taxon>Ascomycota</taxon>
        <taxon>Pezizomycotina</taxon>
        <taxon>Dothideomycetes</taxon>
        <taxon>Pleosporomycetidae</taxon>
        <taxon>Pleosporales</taxon>
        <taxon>Delitschiaceae</taxon>
        <taxon>Delitschia</taxon>
    </lineage>
</organism>
<keyword evidence="3" id="KW-1185">Reference proteome</keyword>
<name>A0A9P4JV69_9PLEO</name>